<dbReference type="Gene3D" id="3.20.80.10">
    <property type="entry name" value="Regulatory factor, effector binding domain"/>
    <property type="match status" value="1"/>
</dbReference>
<dbReference type="PANTHER" id="PTHR11220">
    <property type="entry name" value="HEME-BINDING PROTEIN-RELATED"/>
    <property type="match status" value="1"/>
</dbReference>
<dbReference type="EMBL" id="KB199952">
    <property type="protein sequence ID" value="ESP03589.1"/>
    <property type="molecule type" value="Genomic_DNA"/>
</dbReference>
<dbReference type="OMA" id="CATYECP"/>
<evidence type="ECO:0000256" key="2">
    <source>
        <dbReference type="SAM" id="SignalP"/>
    </source>
</evidence>
<dbReference type="OrthoDB" id="6424451at2759"/>
<reference evidence="3 4" key="1">
    <citation type="journal article" date="2013" name="Nature">
        <title>Insights into bilaterian evolution from three spiralian genomes.</title>
        <authorList>
            <person name="Simakov O."/>
            <person name="Marletaz F."/>
            <person name="Cho S.J."/>
            <person name="Edsinger-Gonzales E."/>
            <person name="Havlak P."/>
            <person name="Hellsten U."/>
            <person name="Kuo D.H."/>
            <person name="Larsson T."/>
            <person name="Lv J."/>
            <person name="Arendt D."/>
            <person name="Savage R."/>
            <person name="Osoegawa K."/>
            <person name="de Jong P."/>
            <person name="Grimwood J."/>
            <person name="Chapman J.A."/>
            <person name="Shapiro H."/>
            <person name="Aerts A."/>
            <person name="Otillar R.P."/>
            <person name="Terry A.Y."/>
            <person name="Boore J.L."/>
            <person name="Grigoriev I.V."/>
            <person name="Lindberg D.R."/>
            <person name="Seaver E.C."/>
            <person name="Weisblat D.A."/>
            <person name="Putnam N.H."/>
            <person name="Rokhsar D.S."/>
        </authorList>
    </citation>
    <scope>NUCLEOTIDE SEQUENCE [LARGE SCALE GENOMIC DNA]</scope>
</reference>
<dbReference type="CTD" id="20247198"/>
<dbReference type="Proteomes" id="UP000030746">
    <property type="component" value="Unassembled WGS sequence"/>
</dbReference>
<evidence type="ECO:0000313" key="4">
    <source>
        <dbReference type="Proteomes" id="UP000030746"/>
    </source>
</evidence>
<keyword evidence="2" id="KW-0732">Signal</keyword>
<keyword evidence="4" id="KW-1185">Reference proteome</keyword>
<evidence type="ECO:0000313" key="3">
    <source>
        <dbReference type="EMBL" id="ESP03589.1"/>
    </source>
</evidence>
<dbReference type="AlphaFoldDB" id="V4AHP8"/>
<accession>V4AHP8</accession>
<dbReference type="HOGENOM" id="CLU_068699_2_0_1"/>
<dbReference type="PANTHER" id="PTHR11220:SF1">
    <property type="entry name" value="HEME-BINDING PROTEIN 2"/>
    <property type="match status" value="1"/>
</dbReference>
<dbReference type="KEGG" id="lgi:LOTGIDRAFT_224226"/>
<dbReference type="GeneID" id="20247198"/>
<proteinExistence type="inferred from homology"/>
<feature type="signal peptide" evidence="2">
    <location>
        <begin position="1"/>
        <end position="18"/>
    </location>
</feature>
<dbReference type="InterPro" id="IPR006917">
    <property type="entry name" value="SOUL_heme-bd"/>
</dbReference>
<gene>
    <name evidence="3" type="ORF">LOTGIDRAFT_224226</name>
</gene>
<dbReference type="RefSeq" id="XP_009045677.1">
    <property type="nucleotide sequence ID" value="XM_009047429.1"/>
</dbReference>
<comment type="similarity">
    <text evidence="1">Belongs to the HEBP family.</text>
</comment>
<protein>
    <recommendedName>
        <fullName evidence="5">Heme-binding protein 2</fullName>
    </recommendedName>
</protein>
<evidence type="ECO:0000256" key="1">
    <source>
        <dbReference type="ARBA" id="ARBA00009817"/>
    </source>
</evidence>
<dbReference type="InterPro" id="IPR011256">
    <property type="entry name" value="Reg_factor_effector_dom_sf"/>
</dbReference>
<dbReference type="FunFam" id="3.20.80.10:FF:000002">
    <property type="entry name" value="Heme-binding protein 2"/>
    <property type="match status" value="1"/>
</dbReference>
<dbReference type="Pfam" id="PF04832">
    <property type="entry name" value="SOUL"/>
    <property type="match status" value="1"/>
</dbReference>
<organism evidence="3 4">
    <name type="scientific">Lottia gigantea</name>
    <name type="common">Giant owl limpet</name>
    <dbReference type="NCBI Taxonomy" id="225164"/>
    <lineage>
        <taxon>Eukaryota</taxon>
        <taxon>Metazoa</taxon>
        <taxon>Spiralia</taxon>
        <taxon>Lophotrochozoa</taxon>
        <taxon>Mollusca</taxon>
        <taxon>Gastropoda</taxon>
        <taxon>Patellogastropoda</taxon>
        <taxon>Lottioidea</taxon>
        <taxon>Lottiidae</taxon>
        <taxon>Lottia</taxon>
    </lineage>
</organism>
<evidence type="ECO:0008006" key="5">
    <source>
        <dbReference type="Google" id="ProtNLM"/>
    </source>
</evidence>
<dbReference type="SUPFAM" id="SSF55136">
    <property type="entry name" value="Probable bacterial effector-binding domain"/>
    <property type="match status" value="1"/>
</dbReference>
<sequence>MKLLVAVVLAVLVPYSYCQAPSFCKGNECPKYVKLNSTQGNAFETRQYGPLTWATTTYSGPWHSNVLGQLFGRLFQYIQGSNTLKKKISMTVPVVTEVKSAAQGGTQYNMKFMIPTASMQNIPKPIDSKVTLITDPASIYYVRSFGGFANGQIYMSELQNLVNSINSPNIYDNNMFYTATYDSPSEKYNRHNEVWLRKL</sequence>
<feature type="chain" id="PRO_5004716666" description="Heme-binding protein 2" evidence="2">
    <location>
        <begin position="19"/>
        <end position="199"/>
    </location>
</feature>
<name>V4AHP8_LOTGI</name>